<evidence type="ECO:0000313" key="3">
    <source>
        <dbReference type="EMBL" id="AOW05144.1"/>
    </source>
</evidence>
<dbReference type="VEuPathDB" id="FungiDB:YALI0_E08910g"/>
<accession>A0A1D8NHN2</accession>
<dbReference type="KEGG" id="yli:2912506"/>
<dbReference type="InterPro" id="IPR039197">
    <property type="entry name" value="Mrs1/Cce1"/>
</dbReference>
<sequence>MDSSHYPHLSSNLKSRVSLPHPRTAVYELSRSFFSMSKTKFQQLTNKALAALALECGLKRSGTKPDLQATLRSVVDSPPVTPPKSLRITSIDMGVRNLSVCQVTLGRTRIEKENAVTPTSTVTQDAKVEKKTKATKTKTKAKDSTKDTTPEPDSGAISPTILSADVSVATVSTWNTRDISEFSTSPGATQEDIPWDLRNDSLLEVAYNFVSRELLGDNVRKKPHVVLLERQRHRSQGSPSVLEWVFRVNMFESILAGTVYTYKQRSHDKKAGTPENIDSDSHNTDLFRVDPRMVADYFIRGKRAKGKKFDIKAEKIGVVGQWLEAESHDLPEFENMVKMQAVAEKPKPKKSTRKKKDEEAEVVEEIKPLAEEEVPRDETPPQPMERKLIPRDLKSIPGFSPLTPQLHSLASHLEVMSSILAKKRYNSVKSKKADDVADSLLQALAWYNWQYNREYLRELLENEDDERWLEVNAWVKENVE</sequence>
<proteinExistence type="predicted"/>
<name>A0A1D8NHN2_YARLL</name>
<dbReference type="EMBL" id="CP017557">
    <property type="protein sequence ID" value="AOW05144.1"/>
    <property type="molecule type" value="Genomic_DNA"/>
</dbReference>
<dbReference type="Pfam" id="PF09159">
    <property type="entry name" value="Ydc2-catalyt"/>
    <property type="match status" value="1"/>
</dbReference>
<dbReference type="GO" id="GO:0000403">
    <property type="term" value="F:Y-form DNA binding"/>
    <property type="evidence" value="ECO:0007669"/>
    <property type="project" value="TreeGrafter"/>
</dbReference>
<organism evidence="3 4">
    <name type="scientific">Yarrowia lipolytica</name>
    <name type="common">Candida lipolytica</name>
    <dbReference type="NCBI Taxonomy" id="4952"/>
    <lineage>
        <taxon>Eukaryota</taxon>
        <taxon>Fungi</taxon>
        <taxon>Dikarya</taxon>
        <taxon>Ascomycota</taxon>
        <taxon>Saccharomycotina</taxon>
        <taxon>Dipodascomycetes</taxon>
        <taxon>Dipodascales</taxon>
        <taxon>Dipodascales incertae sedis</taxon>
        <taxon>Yarrowia</taxon>
    </lineage>
</organism>
<evidence type="ECO:0000259" key="2">
    <source>
        <dbReference type="Pfam" id="PF09159"/>
    </source>
</evidence>
<dbReference type="AlphaFoldDB" id="A0A1D8NHN2"/>
<feature type="region of interest" description="Disordered" evidence="1">
    <location>
        <begin position="120"/>
        <end position="158"/>
    </location>
</feature>
<gene>
    <name evidence="3" type="ORF">YALI1_E10852g</name>
</gene>
<feature type="domain" description="Mitochondrial resolvase Ydc2 catalytic" evidence="2">
    <location>
        <begin position="88"/>
        <end position="455"/>
    </location>
</feature>
<dbReference type="PANTHER" id="PTHR28072:SF1">
    <property type="entry name" value="CRUCIFORM CUTTING ENDONUCLEASE 1, MITOCHONDRIAL-RELATED"/>
    <property type="match status" value="1"/>
</dbReference>
<protein>
    <recommendedName>
        <fullName evidence="2">Mitochondrial resolvase Ydc2 catalytic domain-containing protein</fullName>
    </recommendedName>
</protein>
<dbReference type="GO" id="GO:0004520">
    <property type="term" value="F:DNA endonuclease activity"/>
    <property type="evidence" value="ECO:0007669"/>
    <property type="project" value="TreeGrafter"/>
</dbReference>
<evidence type="ECO:0000256" key="1">
    <source>
        <dbReference type="SAM" id="MobiDB-lite"/>
    </source>
</evidence>
<dbReference type="GO" id="GO:0000402">
    <property type="term" value="F:crossed form four-way junction DNA binding"/>
    <property type="evidence" value="ECO:0007669"/>
    <property type="project" value="TreeGrafter"/>
</dbReference>
<dbReference type="GO" id="GO:0070336">
    <property type="term" value="F:flap-structured DNA binding"/>
    <property type="evidence" value="ECO:0007669"/>
    <property type="project" value="TreeGrafter"/>
</dbReference>
<dbReference type="PANTHER" id="PTHR28072">
    <property type="entry name" value="CRUCIFORM CUTTING ENDONUCLEASE 1, MITOCHONDRIAL-RELATED"/>
    <property type="match status" value="1"/>
</dbReference>
<reference evidence="3 4" key="1">
    <citation type="journal article" date="2016" name="PLoS ONE">
        <title>Sequence Assembly of Yarrowia lipolytica Strain W29/CLIB89 Shows Transposable Element Diversity.</title>
        <authorList>
            <person name="Magnan C."/>
            <person name="Yu J."/>
            <person name="Chang I."/>
            <person name="Jahn E."/>
            <person name="Kanomata Y."/>
            <person name="Wu J."/>
            <person name="Zeller M."/>
            <person name="Oakes M."/>
            <person name="Baldi P."/>
            <person name="Sandmeyer S."/>
        </authorList>
    </citation>
    <scope>NUCLEOTIDE SEQUENCE [LARGE SCALE GENOMIC DNA]</scope>
    <source>
        <strain evidence="4">CLIB89(W29)</strain>
    </source>
</reference>
<dbReference type="SUPFAM" id="SSF53098">
    <property type="entry name" value="Ribonuclease H-like"/>
    <property type="match status" value="1"/>
</dbReference>
<dbReference type="GeneID" id="2912506"/>
<dbReference type="VEuPathDB" id="FungiDB:YALI1_E10852g"/>
<dbReference type="RefSeq" id="XP_503710.4">
    <property type="nucleotide sequence ID" value="XM_503710.4"/>
</dbReference>
<dbReference type="GO" id="GO:0005739">
    <property type="term" value="C:mitochondrion"/>
    <property type="evidence" value="ECO:0007669"/>
    <property type="project" value="TreeGrafter"/>
</dbReference>
<dbReference type="Proteomes" id="UP000182444">
    <property type="component" value="Chromosome 1E"/>
</dbReference>
<dbReference type="InterPro" id="IPR036397">
    <property type="entry name" value="RNaseH_sf"/>
</dbReference>
<dbReference type="Gene3D" id="3.30.420.10">
    <property type="entry name" value="Ribonuclease H-like superfamily/Ribonuclease H"/>
    <property type="match status" value="1"/>
</dbReference>
<evidence type="ECO:0000313" key="4">
    <source>
        <dbReference type="Proteomes" id="UP000182444"/>
    </source>
</evidence>
<dbReference type="InterPro" id="IPR012337">
    <property type="entry name" value="RNaseH-like_sf"/>
</dbReference>
<dbReference type="InterPro" id="IPR015242">
    <property type="entry name" value="Ydc2_cat"/>
</dbReference>
<feature type="compositionally biased region" description="Basic and acidic residues" evidence="1">
    <location>
        <begin position="140"/>
        <end position="149"/>
    </location>
</feature>